<feature type="domain" description="GPI inositol-deacylase winged helix" evidence="3">
    <location>
        <begin position="501"/>
        <end position="577"/>
    </location>
</feature>
<feature type="repeat" description="ANK" evidence="2">
    <location>
        <begin position="876"/>
        <end position="908"/>
    </location>
</feature>
<dbReference type="EMBL" id="JAGMVJ010000006">
    <property type="protein sequence ID" value="KAH7089440.1"/>
    <property type="molecule type" value="Genomic_DNA"/>
</dbReference>
<dbReference type="PROSITE" id="PS50088">
    <property type="entry name" value="ANK_REPEAT"/>
    <property type="match status" value="6"/>
</dbReference>
<feature type="repeat" description="ANK" evidence="2">
    <location>
        <begin position="909"/>
        <end position="941"/>
    </location>
</feature>
<dbReference type="Gene3D" id="1.25.40.20">
    <property type="entry name" value="Ankyrin repeat-containing domain"/>
    <property type="match status" value="3"/>
</dbReference>
<dbReference type="Pfam" id="PF12796">
    <property type="entry name" value="Ank_2"/>
    <property type="match status" value="2"/>
</dbReference>
<dbReference type="Proteomes" id="UP000813461">
    <property type="component" value="Unassembled WGS sequence"/>
</dbReference>
<feature type="domain" description="Nephrocystin 3-like N-terminal" evidence="4">
    <location>
        <begin position="229"/>
        <end position="390"/>
    </location>
</feature>
<dbReference type="PANTHER" id="PTHR24133:SF40">
    <property type="entry name" value="ANKYRIN REPEAT DOMAIN 44"/>
    <property type="match status" value="1"/>
</dbReference>
<accession>A0A8K0R8K3</accession>
<dbReference type="InterPro" id="IPR054471">
    <property type="entry name" value="GPIID_WHD"/>
</dbReference>
<evidence type="ECO:0000256" key="1">
    <source>
        <dbReference type="ARBA" id="ARBA00022737"/>
    </source>
</evidence>
<dbReference type="SUPFAM" id="SSF52540">
    <property type="entry name" value="P-loop containing nucleoside triphosphate hydrolases"/>
    <property type="match status" value="1"/>
</dbReference>
<dbReference type="InterPro" id="IPR052391">
    <property type="entry name" value="E3_Ligase-Neurotoxin"/>
</dbReference>
<evidence type="ECO:0000313" key="6">
    <source>
        <dbReference type="Proteomes" id="UP000813461"/>
    </source>
</evidence>
<keyword evidence="2" id="KW-0040">ANK repeat</keyword>
<dbReference type="SUPFAM" id="SSF48403">
    <property type="entry name" value="Ankyrin repeat"/>
    <property type="match status" value="1"/>
</dbReference>
<dbReference type="Pfam" id="PF22939">
    <property type="entry name" value="WHD_GPIID"/>
    <property type="match status" value="1"/>
</dbReference>
<dbReference type="InterPro" id="IPR056884">
    <property type="entry name" value="NPHP3-like_N"/>
</dbReference>
<dbReference type="Pfam" id="PF13637">
    <property type="entry name" value="Ank_4"/>
    <property type="match status" value="1"/>
</dbReference>
<dbReference type="InterPro" id="IPR002110">
    <property type="entry name" value="Ankyrin_rpt"/>
</dbReference>
<sequence length="1035" mass="115949">METTASLIAISQLCGKLIKYVNAVHGAREERIRLRDQIRACSVLLLQLQDRTEDSEADKAWQETVQALAQPHEPLDRLHKALNMVAMKLHRPDKTLEKLKWPFKESEVSKLVAAVGEEMSLLSLAMDHNSGRLLQELKARAQENNRQLYELGQSLTLAAKDGQSQLQGLTATLSAIQTSQSDIRIENDRRKDREDARTSLDEREKICKWLSRIDHASQQHSMISQRQAGTGSWFLQSDAYRTWLTVSGQTLFCPGMPGVGKSVLTSIIIADLWDRFRTNDKVVVLYFYGDFRRNEEQSKTKILSSMVRQLVEGRREPSIFMRDFFEGSREGLRPPIYEDLVKAFKQEVTSFSAVFVLVDALDELQDRVDITGALIKLQAVYKFNMLATSRYIPEIVGMFEGAQTLEIRASEDDVQAYLEAHIHRLPRFVSSDPPLRAEIMRRIGESVAGMFLLAKLHVESLVGKRSIKAVRTALQRLVTGSDAYDFAYTAAMVRIERQITDQAELAKQVLAWIVHAKASITKRQLQEALGVEIAEPDIDQENWPDVEDMVSACAGLVTIDESTNLVRLVHYTTQEYFNRTRQRWFPDAESMIAQICTSYLSYATFGTPHISGASGPSCFPDYEFYSYAARYWGEHARLAPKTLKAVMDFLRLRTNVELTGNHIYRPYFPVLQKTGWASILSTTNLHLVAYFGLEFAFASVLALTAGPDPRDSNDLTPLMTAALRGHEPIVRLLLSQGASVDPTDEGLSALYLAANGGYTDIVRLLLDTGTTVIRNSWQYEPLLCAAQNEHDEIVRLLLQHYGTVPGRNVHTAHALFQAAKKGDYRTAKLLSQMPGTITIANYLRPTPLHEAVTRDSVAIVQLLLERKASVNTIDQLGWTPLHTATKRGSEVFVGLLLAQGAHVGVMNISGETPLHLAARGGHHAIGRALLDHGAEITTKSWYGETALQLASEHNHVGFVEMLLNTCTDTTRRHEMAEEALKASARGQLRYRKAVSTLLAANTRIDDNATGRLILDFARRNGYHALTKVLEEEDLS</sequence>
<dbReference type="PANTHER" id="PTHR24133">
    <property type="entry name" value="ANKYRIN DOMAIN-CONTAINING"/>
    <property type="match status" value="1"/>
</dbReference>
<keyword evidence="6" id="KW-1185">Reference proteome</keyword>
<comment type="caution">
    <text evidence="5">The sequence shown here is derived from an EMBL/GenBank/DDBJ whole genome shotgun (WGS) entry which is preliminary data.</text>
</comment>
<dbReference type="OrthoDB" id="195446at2759"/>
<dbReference type="AlphaFoldDB" id="A0A8K0R8K3"/>
<dbReference type="Gene3D" id="3.40.50.300">
    <property type="entry name" value="P-loop containing nucleotide triphosphate hydrolases"/>
    <property type="match status" value="1"/>
</dbReference>
<feature type="repeat" description="ANK" evidence="2">
    <location>
        <begin position="942"/>
        <end position="974"/>
    </location>
</feature>
<dbReference type="SMART" id="SM00248">
    <property type="entry name" value="ANK"/>
    <property type="match status" value="8"/>
</dbReference>
<dbReference type="InterPro" id="IPR036770">
    <property type="entry name" value="Ankyrin_rpt-contain_sf"/>
</dbReference>
<organism evidence="5 6">
    <name type="scientific">Paraphoma chrysanthemicola</name>
    <dbReference type="NCBI Taxonomy" id="798071"/>
    <lineage>
        <taxon>Eukaryota</taxon>
        <taxon>Fungi</taxon>
        <taxon>Dikarya</taxon>
        <taxon>Ascomycota</taxon>
        <taxon>Pezizomycotina</taxon>
        <taxon>Dothideomycetes</taxon>
        <taxon>Pleosporomycetidae</taxon>
        <taxon>Pleosporales</taxon>
        <taxon>Pleosporineae</taxon>
        <taxon>Phaeosphaeriaceae</taxon>
        <taxon>Paraphoma</taxon>
    </lineage>
</organism>
<evidence type="ECO:0000259" key="4">
    <source>
        <dbReference type="Pfam" id="PF24883"/>
    </source>
</evidence>
<name>A0A8K0R8K3_9PLEO</name>
<feature type="repeat" description="ANK" evidence="2">
    <location>
        <begin position="843"/>
        <end position="875"/>
    </location>
</feature>
<dbReference type="Pfam" id="PF24883">
    <property type="entry name" value="NPHP3_N"/>
    <property type="match status" value="1"/>
</dbReference>
<keyword evidence="1" id="KW-0677">Repeat</keyword>
<reference evidence="5" key="1">
    <citation type="journal article" date="2021" name="Nat. Commun.">
        <title>Genetic determinants of endophytism in the Arabidopsis root mycobiome.</title>
        <authorList>
            <person name="Mesny F."/>
            <person name="Miyauchi S."/>
            <person name="Thiergart T."/>
            <person name="Pickel B."/>
            <person name="Atanasova L."/>
            <person name="Karlsson M."/>
            <person name="Huettel B."/>
            <person name="Barry K.W."/>
            <person name="Haridas S."/>
            <person name="Chen C."/>
            <person name="Bauer D."/>
            <person name="Andreopoulos W."/>
            <person name="Pangilinan J."/>
            <person name="LaButti K."/>
            <person name="Riley R."/>
            <person name="Lipzen A."/>
            <person name="Clum A."/>
            <person name="Drula E."/>
            <person name="Henrissat B."/>
            <person name="Kohler A."/>
            <person name="Grigoriev I.V."/>
            <person name="Martin F.M."/>
            <person name="Hacquard S."/>
        </authorList>
    </citation>
    <scope>NUCLEOTIDE SEQUENCE</scope>
    <source>
        <strain evidence="5">MPI-SDFR-AT-0120</strain>
    </source>
</reference>
<dbReference type="PROSITE" id="PS50297">
    <property type="entry name" value="ANK_REP_REGION"/>
    <property type="match status" value="5"/>
</dbReference>
<evidence type="ECO:0000256" key="2">
    <source>
        <dbReference type="PROSITE-ProRule" id="PRU00023"/>
    </source>
</evidence>
<dbReference type="Pfam" id="PF00023">
    <property type="entry name" value="Ank"/>
    <property type="match status" value="1"/>
</dbReference>
<proteinExistence type="predicted"/>
<protein>
    <submittedName>
        <fullName evidence="5">Ankyrin repeat-containing domain protein</fullName>
    </submittedName>
</protein>
<evidence type="ECO:0000313" key="5">
    <source>
        <dbReference type="EMBL" id="KAH7089440.1"/>
    </source>
</evidence>
<gene>
    <name evidence="5" type="ORF">FB567DRAFT_301205</name>
</gene>
<feature type="repeat" description="ANK" evidence="2">
    <location>
        <begin position="745"/>
        <end position="772"/>
    </location>
</feature>
<dbReference type="InterPro" id="IPR027417">
    <property type="entry name" value="P-loop_NTPase"/>
</dbReference>
<feature type="repeat" description="ANK" evidence="2">
    <location>
        <begin position="713"/>
        <end position="745"/>
    </location>
</feature>
<evidence type="ECO:0000259" key="3">
    <source>
        <dbReference type="Pfam" id="PF22939"/>
    </source>
</evidence>